<keyword evidence="3" id="KW-0653">Protein transport</keyword>
<evidence type="ECO:0000256" key="2">
    <source>
        <dbReference type="ARBA" id="ARBA00022816"/>
    </source>
</evidence>
<evidence type="ECO:0000256" key="4">
    <source>
        <dbReference type="ARBA" id="ARBA00023010"/>
    </source>
</evidence>
<dbReference type="GO" id="GO:0017056">
    <property type="term" value="F:structural constituent of nuclear pore"/>
    <property type="evidence" value="ECO:0007669"/>
    <property type="project" value="UniProtKB-UniRule"/>
</dbReference>
<dbReference type="STRING" id="1448308.A0A2T2N8X6"/>
<dbReference type="Gene3D" id="1.20.190.50">
    <property type="match status" value="1"/>
</dbReference>
<dbReference type="Pfam" id="PF04121">
    <property type="entry name" value="Nup84_Nup100"/>
    <property type="match status" value="1"/>
</dbReference>
<dbReference type="PANTHER" id="PTHR13003:SF2">
    <property type="entry name" value="NUCLEAR PORE COMPLEX PROTEIN NUP107"/>
    <property type="match status" value="1"/>
</dbReference>
<dbReference type="Proteomes" id="UP000240883">
    <property type="component" value="Unassembled WGS sequence"/>
</dbReference>
<dbReference type="OrthoDB" id="3098at2759"/>
<dbReference type="PANTHER" id="PTHR13003">
    <property type="entry name" value="NUP107-RELATED"/>
    <property type="match status" value="1"/>
</dbReference>
<keyword evidence="9" id="KW-1185">Reference proteome</keyword>
<keyword evidence="1 7" id="KW-0813">Transport</keyword>
<comment type="function">
    <text evidence="7">Functions as a component of the nuclear pore complex (NPC).</text>
</comment>
<evidence type="ECO:0000313" key="9">
    <source>
        <dbReference type="Proteomes" id="UP000240883"/>
    </source>
</evidence>
<gene>
    <name evidence="8" type="ORF">BS50DRAFT_504203</name>
</gene>
<dbReference type="GO" id="GO:0006606">
    <property type="term" value="P:protein import into nucleus"/>
    <property type="evidence" value="ECO:0007669"/>
    <property type="project" value="TreeGrafter"/>
</dbReference>
<keyword evidence="6 7" id="KW-0539">Nucleus</keyword>
<keyword evidence="2" id="KW-0509">mRNA transport</keyword>
<dbReference type="Gene3D" id="1.10.3450.20">
    <property type="match status" value="1"/>
</dbReference>
<reference evidence="8 9" key="1">
    <citation type="journal article" date="2018" name="Front. Microbiol.">
        <title>Genome-Wide Analysis of Corynespora cassiicola Leaf Fall Disease Putative Effectors.</title>
        <authorList>
            <person name="Lopez D."/>
            <person name="Ribeiro S."/>
            <person name="Label P."/>
            <person name="Fumanal B."/>
            <person name="Venisse J.S."/>
            <person name="Kohler A."/>
            <person name="de Oliveira R.R."/>
            <person name="Labutti K."/>
            <person name="Lipzen A."/>
            <person name="Lail K."/>
            <person name="Bauer D."/>
            <person name="Ohm R.A."/>
            <person name="Barry K.W."/>
            <person name="Spatafora J."/>
            <person name="Grigoriev I.V."/>
            <person name="Martin F.M."/>
            <person name="Pujade-Renaud V."/>
        </authorList>
    </citation>
    <scope>NUCLEOTIDE SEQUENCE [LARGE SCALE GENOMIC DNA]</scope>
    <source>
        <strain evidence="8 9">Philippines</strain>
    </source>
</reference>
<dbReference type="GO" id="GO:0000973">
    <property type="term" value="P:post-transcriptional tethering of RNA polymerase II gene DNA at nuclear periphery"/>
    <property type="evidence" value="ECO:0007669"/>
    <property type="project" value="TreeGrafter"/>
</dbReference>
<keyword evidence="5 7" id="KW-0906">Nuclear pore complex</keyword>
<evidence type="ECO:0000256" key="3">
    <source>
        <dbReference type="ARBA" id="ARBA00022927"/>
    </source>
</evidence>
<evidence type="ECO:0000256" key="7">
    <source>
        <dbReference type="RuleBase" id="RU365072"/>
    </source>
</evidence>
<organism evidence="8 9">
    <name type="scientific">Corynespora cassiicola Philippines</name>
    <dbReference type="NCBI Taxonomy" id="1448308"/>
    <lineage>
        <taxon>Eukaryota</taxon>
        <taxon>Fungi</taxon>
        <taxon>Dikarya</taxon>
        <taxon>Ascomycota</taxon>
        <taxon>Pezizomycotina</taxon>
        <taxon>Dothideomycetes</taxon>
        <taxon>Pleosporomycetidae</taxon>
        <taxon>Pleosporales</taxon>
        <taxon>Corynesporascaceae</taxon>
        <taxon>Corynespora</taxon>
    </lineage>
</organism>
<proteinExistence type="inferred from homology"/>
<evidence type="ECO:0000313" key="8">
    <source>
        <dbReference type="EMBL" id="PSN61859.1"/>
    </source>
</evidence>
<dbReference type="EMBL" id="KZ678143">
    <property type="protein sequence ID" value="PSN61859.1"/>
    <property type="molecule type" value="Genomic_DNA"/>
</dbReference>
<comment type="subcellular location">
    <subcellularLocation>
        <location evidence="7">Nucleus</location>
        <location evidence="7">Nuclear pore complex</location>
    </subcellularLocation>
    <subcellularLocation>
        <location evidence="7">Nucleus membrane</location>
    </subcellularLocation>
</comment>
<dbReference type="InterPro" id="IPR007252">
    <property type="entry name" value="Nup84/Nup107"/>
</dbReference>
<name>A0A2T2N8X6_CORCC</name>
<protein>
    <recommendedName>
        <fullName evidence="7">Nuclear pore complex protein</fullName>
    </recommendedName>
</protein>
<accession>A0A2T2N8X6</accession>
<keyword evidence="4 7" id="KW-0811">Translocation</keyword>
<comment type="similarity">
    <text evidence="7">Belongs to the nucleoporin Nup84/Nup107 family.</text>
</comment>
<dbReference type="GO" id="GO:0031965">
    <property type="term" value="C:nuclear membrane"/>
    <property type="evidence" value="ECO:0007669"/>
    <property type="project" value="UniProtKB-SubCell"/>
</dbReference>
<dbReference type="GO" id="GO:0006406">
    <property type="term" value="P:mRNA export from nucleus"/>
    <property type="evidence" value="ECO:0007669"/>
    <property type="project" value="TreeGrafter"/>
</dbReference>
<evidence type="ECO:0000256" key="1">
    <source>
        <dbReference type="ARBA" id="ARBA00022448"/>
    </source>
</evidence>
<evidence type="ECO:0000256" key="5">
    <source>
        <dbReference type="ARBA" id="ARBA00023132"/>
    </source>
</evidence>
<evidence type="ECO:0000256" key="6">
    <source>
        <dbReference type="ARBA" id="ARBA00023242"/>
    </source>
</evidence>
<dbReference type="GO" id="GO:0031080">
    <property type="term" value="C:nuclear pore outer ring"/>
    <property type="evidence" value="ECO:0007669"/>
    <property type="project" value="TreeGrafter"/>
</dbReference>
<sequence>MASLARRSQSAAAQSNVSFATSFGTSRTTGRLAPSDPLQPLRAMADRVGKEVEKFAERVDQWYTQGAEDELASYESTLNMVDSFRDLASTTVKELKKQCEAENQGTLNQSVRRRMQNMADRMDEQPHGTGENLFGRSIHPAVSSIEPTSTPDSPSIQELRQWQAELATWELLRVVIDHYHPPPGTDPIKDRIARLQEIDASSTGSNTEVWDRFLAEDNHAKEKQIILRWLEQTARDCENDISTMTDDLKAQSNKLTDSWTTGWLDTKFKIKNGKRINVISEPLDPNVVDIRHSDKNMSLVTQLDPDAPLRQKRVLEDADEYYERAIWLVCFEMLRRGEPWEKINEWCKERNEAWRGVSMGAACEGLPAGVPNLSGPSYGFLFRRMSFYAAKGARIPYEAAVYGLLSGDLKPVEAVCRSWDDLLYAQYNSLLLSRFDNYLQDKKLSPKLLSDFSKFTFRDAVANLGPWEDSASMVIQLLKQHKAVATQSLSPMKLLQGSLIAQSVDELAVKVGTALAMLFQEDNRPFNMIIDPDSEASPSSKSPHKERVYTAEAYFQALGTDPHALRILVHLLIVLQQGLGLLHAEHVWPHWVAIENTIVTYIEFLRTSKRIQLVPLYAAQLSSDRQNHCLARILADVKNPEEQRDFVKLMDLYLIDSIGAITEAADLARKQSGYTGLNEDGDYVILDHIDRYIMLESSPKGENEILWPGHRIKKDFSGLGIEPKEEAIIESLTWYNHLDKDIERTFANLDASIMIFLLNGRVGAAEKLVTEMSLETISLSRTESLCGYAFDFTQPGAEEQDEGELARQTLSHDASESNDIPDAEEHAQLVMQMRKESSNYSDLQQIVRLIILFREWRMEEDEQIQSVAPSTYDPSLEGYLTINRGSLRAAKKPSKRVKDVFDNINATIEPMLDFADARDLPELWLIYKAYIPELLIGYLSILQTACYFIHRDAATKAMDLATVIADPSKDWLQQVFVETGRMRELVDTLAEVSKAMLALNDAGEAKRGGIKKRGGRGETIRIWDVNVRN</sequence>
<comment type="subunit">
    <text evidence="7">Part of the nuclear pore complex (NPC).</text>
</comment>
<dbReference type="AlphaFoldDB" id="A0A2T2N8X6"/>
<keyword evidence="7" id="KW-0472">Membrane</keyword>